<name>A0AAW0P8E7_9GOBI</name>
<dbReference type="Proteomes" id="UP001460270">
    <property type="component" value="Unassembled WGS sequence"/>
</dbReference>
<dbReference type="PANTHER" id="PTHR34035:SF1">
    <property type="entry name" value="TESTIS-EXPRESSED PROTEIN 47"/>
    <property type="match status" value="1"/>
</dbReference>
<reference evidence="2" key="1">
    <citation type="submission" date="2024-04" db="EMBL/GenBank/DDBJ databases">
        <title>Salinicola lusitanus LLJ914,a marine bacterium isolated from the Okinawa Trough.</title>
        <authorList>
            <person name="Li J."/>
        </authorList>
    </citation>
    <scope>NUCLEOTIDE SEQUENCE [LARGE SCALE GENOMIC DNA]</scope>
</reference>
<gene>
    <name evidence="1" type="ORF">WMY93_010699</name>
</gene>
<dbReference type="InterPro" id="IPR055308">
    <property type="entry name" value="TEX47-like"/>
</dbReference>
<evidence type="ECO:0000313" key="1">
    <source>
        <dbReference type="EMBL" id="KAK7919415.1"/>
    </source>
</evidence>
<organism evidence="1 2">
    <name type="scientific">Mugilogobius chulae</name>
    <name type="common">yellowstripe goby</name>
    <dbReference type="NCBI Taxonomy" id="88201"/>
    <lineage>
        <taxon>Eukaryota</taxon>
        <taxon>Metazoa</taxon>
        <taxon>Chordata</taxon>
        <taxon>Craniata</taxon>
        <taxon>Vertebrata</taxon>
        <taxon>Euteleostomi</taxon>
        <taxon>Actinopterygii</taxon>
        <taxon>Neopterygii</taxon>
        <taxon>Teleostei</taxon>
        <taxon>Neoteleostei</taxon>
        <taxon>Acanthomorphata</taxon>
        <taxon>Gobiaria</taxon>
        <taxon>Gobiiformes</taxon>
        <taxon>Gobioidei</taxon>
        <taxon>Gobiidae</taxon>
        <taxon>Gobionellinae</taxon>
        <taxon>Mugilogobius</taxon>
    </lineage>
</organism>
<dbReference type="PANTHER" id="PTHR34035">
    <property type="entry name" value="TESTIS-EXPRESSED PROTEIN 47"/>
    <property type="match status" value="1"/>
</dbReference>
<keyword evidence="2" id="KW-1185">Reference proteome</keyword>
<dbReference type="AlphaFoldDB" id="A0AAW0P8E7"/>
<protein>
    <submittedName>
        <fullName evidence="1">Uncharacterized protein</fullName>
    </submittedName>
</protein>
<evidence type="ECO:0000313" key="2">
    <source>
        <dbReference type="Proteomes" id="UP001460270"/>
    </source>
</evidence>
<dbReference type="Pfam" id="PF24787">
    <property type="entry name" value="TEX47"/>
    <property type="match status" value="1"/>
</dbReference>
<comment type="caution">
    <text evidence="1">The sequence shown here is derived from an EMBL/GenBank/DDBJ whole genome shotgun (WGS) entry which is preliminary data.</text>
</comment>
<proteinExistence type="predicted"/>
<dbReference type="EMBL" id="JBBPFD010000007">
    <property type="protein sequence ID" value="KAK7919415.1"/>
    <property type="molecule type" value="Genomic_DNA"/>
</dbReference>
<accession>A0AAW0P8E7</accession>
<sequence length="148" mass="16898">MNTEEEDVKKILLQRLLLIARLPNGLGDRTELAAHYEKLSLQLSKQFKWDNMTGLLLLYPSCLIHVIESSRDVLVAILEDLIELQDTRLLLNADLDTSERTEELLKEPTETLVLQVLSSVKTIAKQHEQTKRAEGGRQCKILACLQMF</sequence>